<dbReference type="InterPro" id="IPR007813">
    <property type="entry name" value="PilN"/>
</dbReference>
<keyword evidence="2" id="KW-0472">Membrane</keyword>
<dbReference type="PANTHER" id="PTHR40278:SF2">
    <property type="entry name" value="TYPE IV PILUS INNER MEMBRANE COMPONENT PILN"/>
    <property type="match status" value="1"/>
</dbReference>
<dbReference type="InterPro" id="IPR052534">
    <property type="entry name" value="Extracell_DNA_Util/SecSys_Comp"/>
</dbReference>
<reference evidence="3" key="1">
    <citation type="submission" date="2023-07" db="EMBL/GenBank/DDBJ databases">
        <title>Genome content predicts the carbon catabolic preferences of heterotrophic bacteria.</title>
        <authorList>
            <person name="Gralka M."/>
        </authorList>
    </citation>
    <scope>NUCLEOTIDE SEQUENCE</scope>
    <source>
        <strain evidence="3">I3M17_2</strain>
    </source>
</reference>
<keyword evidence="2" id="KW-0812">Transmembrane</keyword>
<accession>A0AAW7X3W1</accession>
<sequence>MARINLLPWREEYRQEKKKEFFTQLVGVCILAGLVAYVWIASVDNAIAYQNERNNILNNEIKMLSEQVKEIQELKKKRRELSDRMKVIQDLQGTRPLIVRYFDEFAKAVPDGIYVTSLKRVGNALTIDGVSESNSRVSAFMRKLNASKYFDEPDLKTVDAVPELGGQAAKFTIHLKMVLPGDGEAQG</sequence>
<dbReference type="Proteomes" id="UP001169760">
    <property type="component" value="Unassembled WGS sequence"/>
</dbReference>
<feature type="transmembrane region" description="Helical" evidence="2">
    <location>
        <begin position="21"/>
        <end position="40"/>
    </location>
</feature>
<proteinExistence type="predicted"/>
<dbReference type="GO" id="GO:0043107">
    <property type="term" value="P:type IV pilus-dependent motility"/>
    <property type="evidence" value="ECO:0007669"/>
    <property type="project" value="TreeGrafter"/>
</dbReference>
<dbReference type="Pfam" id="PF05137">
    <property type="entry name" value="PilN"/>
    <property type="match status" value="1"/>
</dbReference>
<dbReference type="RefSeq" id="WP_303492500.1">
    <property type="nucleotide sequence ID" value="NZ_JAUOPB010000005.1"/>
</dbReference>
<dbReference type="AlphaFoldDB" id="A0AAW7X3W1"/>
<organism evidence="3 4">
    <name type="scientific">Saccharophagus degradans</name>
    <dbReference type="NCBI Taxonomy" id="86304"/>
    <lineage>
        <taxon>Bacteria</taxon>
        <taxon>Pseudomonadati</taxon>
        <taxon>Pseudomonadota</taxon>
        <taxon>Gammaproteobacteria</taxon>
        <taxon>Cellvibrionales</taxon>
        <taxon>Cellvibrionaceae</taxon>
        <taxon>Saccharophagus</taxon>
    </lineage>
</organism>
<protein>
    <submittedName>
        <fullName evidence="3">PilN domain-containing protein</fullName>
    </submittedName>
</protein>
<feature type="coiled-coil region" evidence="1">
    <location>
        <begin position="47"/>
        <end position="91"/>
    </location>
</feature>
<gene>
    <name evidence="3" type="ORF">Q4521_08555</name>
</gene>
<evidence type="ECO:0000256" key="1">
    <source>
        <dbReference type="SAM" id="Coils"/>
    </source>
</evidence>
<dbReference type="GO" id="GO:0043683">
    <property type="term" value="P:type IV pilus assembly"/>
    <property type="evidence" value="ECO:0007669"/>
    <property type="project" value="TreeGrafter"/>
</dbReference>
<name>A0AAW7X3W1_9GAMM</name>
<keyword evidence="1" id="KW-0175">Coiled coil</keyword>
<comment type="caution">
    <text evidence="3">The sequence shown here is derived from an EMBL/GenBank/DDBJ whole genome shotgun (WGS) entry which is preliminary data.</text>
</comment>
<dbReference type="EMBL" id="JAUOPB010000005">
    <property type="protein sequence ID" value="MDO6422520.1"/>
    <property type="molecule type" value="Genomic_DNA"/>
</dbReference>
<dbReference type="PANTHER" id="PTHR40278">
    <property type="entry name" value="DNA UTILIZATION PROTEIN HOFN"/>
    <property type="match status" value="1"/>
</dbReference>
<evidence type="ECO:0000313" key="4">
    <source>
        <dbReference type="Proteomes" id="UP001169760"/>
    </source>
</evidence>
<evidence type="ECO:0000313" key="3">
    <source>
        <dbReference type="EMBL" id="MDO6422520.1"/>
    </source>
</evidence>
<keyword evidence="2" id="KW-1133">Transmembrane helix</keyword>
<evidence type="ECO:0000256" key="2">
    <source>
        <dbReference type="SAM" id="Phobius"/>
    </source>
</evidence>